<dbReference type="Proteomes" id="UP001065298">
    <property type="component" value="Chromosome 15"/>
</dbReference>
<comment type="caution">
    <text evidence="1">The sequence shown here is derived from an EMBL/GenBank/DDBJ whole genome shotgun (WGS) entry which is preliminary data.</text>
</comment>
<evidence type="ECO:0000313" key="1">
    <source>
        <dbReference type="EMBL" id="KAI8648168.1"/>
    </source>
</evidence>
<protein>
    <submittedName>
        <fullName evidence="1">Uncharacterized protein</fullName>
    </submittedName>
</protein>
<name>A0ACC0QA29_9HYPO</name>
<dbReference type="EMBL" id="CM046517">
    <property type="protein sequence ID" value="KAI8648168.1"/>
    <property type="molecule type" value="Genomic_DNA"/>
</dbReference>
<proteinExistence type="predicted"/>
<accession>A0ACC0QA29</accession>
<keyword evidence="2" id="KW-1185">Reference proteome</keyword>
<organism evidence="1 2">
    <name type="scientific">Fusarium keratoplasticum</name>
    <dbReference type="NCBI Taxonomy" id="1328300"/>
    <lineage>
        <taxon>Eukaryota</taxon>
        <taxon>Fungi</taxon>
        <taxon>Dikarya</taxon>
        <taxon>Ascomycota</taxon>
        <taxon>Pezizomycotina</taxon>
        <taxon>Sordariomycetes</taxon>
        <taxon>Hypocreomycetidae</taxon>
        <taxon>Hypocreales</taxon>
        <taxon>Nectriaceae</taxon>
        <taxon>Fusarium</taxon>
        <taxon>Fusarium solani species complex</taxon>
    </lineage>
</organism>
<sequence length="315" mass="35770">MADSNFKPGYDTCDEVTPQCPVEATLYGDYFTKGPIIFFAVAFGLLLLYQIWFTFKSRAWGFSIWLILGTVFEMVGYSSRMEMVDNPWKKDPFQKQLLLLILAPTLIAASIAVTFKHLVLYYGPDLSVLRPRWYPFVFVGTDIIAIIIQGAGAAFLVGGVSFQLVNMLGCGLLMVIFWKRYQLLKHDGKKTERRDVLIQDGQVDSTEYRNLRWFVWAIFAAYILIIIRCIYRVPEMALGWGSSLMQNEALFYILDGVMILLAVTIICAFHPARFFPRLGRAKDMAAPTPAQIRSHVGRSEYQGSQIALRQVVTTV</sequence>
<gene>
    <name evidence="1" type="ORF">NCS57_01484600</name>
</gene>
<evidence type="ECO:0000313" key="2">
    <source>
        <dbReference type="Proteomes" id="UP001065298"/>
    </source>
</evidence>
<reference evidence="1" key="1">
    <citation type="submission" date="2022-06" db="EMBL/GenBank/DDBJ databases">
        <title>Fusarium solani species complex genomes reveal bases of compartmentalisation and animal pathogenesis.</title>
        <authorList>
            <person name="Tsai I.J."/>
        </authorList>
    </citation>
    <scope>NUCLEOTIDE SEQUENCE</scope>
    <source>
        <strain evidence="1">Fu6.1</strain>
    </source>
</reference>